<evidence type="ECO:0000313" key="1">
    <source>
        <dbReference type="EMBL" id="QCN97498.1"/>
    </source>
</evidence>
<accession>A0A4D8PP64</accession>
<evidence type="ECO:0000313" key="2">
    <source>
        <dbReference type="Proteomes" id="UP000298595"/>
    </source>
</evidence>
<proteinExistence type="predicted"/>
<dbReference type="KEGG" id="aare:D3093_19980"/>
<dbReference type="EMBL" id="CP032322">
    <property type="protein sequence ID" value="QCN97498.1"/>
    <property type="molecule type" value="Genomic_DNA"/>
</dbReference>
<reference evidence="1 2" key="1">
    <citation type="submission" date="2018-09" db="EMBL/GenBank/DDBJ databases">
        <title>Whole genome based analysis of evolution and adaptive divergence in Indian and Brazilian strains of Azospirillum brasilense.</title>
        <authorList>
            <person name="Singh C."/>
            <person name="Tripathi A.K."/>
        </authorList>
    </citation>
    <scope>NUCLEOTIDE SEQUENCE [LARGE SCALE GENOMIC DNA]</scope>
    <source>
        <strain evidence="1 2">MTCC4035</strain>
        <plasmid evidence="1 2">p1</plasmid>
    </source>
</reference>
<name>A0A4D8PP64_9PROT</name>
<dbReference type="Proteomes" id="UP000298595">
    <property type="component" value="Plasmid p1"/>
</dbReference>
<keyword evidence="1" id="KW-0614">Plasmid</keyword>
<dbReference type="AlphaFoldDB" id="A0A4D8PP64"/>
<dbReference type="RefSeq" id="WP_137116787.1">
    <property type="nucleotide sequence ID" value="NZ_CP032322.1"/>
</dbReference>
<protein>
    <submittedName>
        <fullName evidence="1">Uncharacterized protein</fullName>
    </submittedName>
</protein>
<sequence length="69" mass="7575">MDLPDVHPNIAELYARKVARLAEALNRPEERDEAAGTIRGLIEHITLTPGLKRGQLDVTLCGELGTLLE</sequence>
<geneLocation type="plasmid" evidence="1 2">
    <name>p1</name>
</geneLocation>
<gene>
    <name evidence="1" type="ORF">D3093_19980</name>
</gene>
<organism evidence="1 2">
    <name type="scientific">Azospirillum argentinense</name>
    <dbReference type="NCBI Taxonomy" id="2970906"/>
    <lineage>
        <taxon>Bacteria</taxon>
        <taxon>Pseudomonadati</taxon>
        <taxon>Pseudomonadota</taxon>
        <taxon>Alphaproteobacteria</taxon>
        <taxon>Rhodospirillales</taxon>
        <taxon>Azospirillaceae</taxon>
        <taxon>Azospirillum</taxon>
    </lineage>
</organism>